<proteinExistence type="predicted"/>
<dbReference type="InterPro" id="IPR029074">
    <property type="entry name" value="Imm49"/>
</dbReference>
<accession>A0ABR9P8J2</accession>
<evidence type="ECO:0000313" key="1">
    <source>
        <dbReference type="EMBL" id="MBE3000164.1"/>
    </source>
</evidence>
<dbReference type="Proteomes" id="UP000806528">
    <property type="component" value="Unassembled WGS sequence"/>
</dbReference>
<organism evidence="1 2">
    <name type="scientific">Nocardiopsis coralli</name>
    <dbReference type="NCBI Taxonomy" id="2772213"/>
    <lineage>
        <taxon>Bacteria</taxon>
        <taxon>Bacillati</taxon>
        <taxon>Actinomycetota</taxon>
        <taxon>Actinomycetes</taxon>
        <taxon>Streptosporangiales</taxon>
        <taxon>Nocardiopsidaceae</taxon>
        <taxon>Nocardiopsis</taxon>
    </lineage>
</organism>
<dbReference type="RefSeq" id="WP_193122779.1">
    <property type="nucleotide sequence ID" value="NZ_JADBGI010000013.1"/>
</dbReference>
<protein>
    <submittedName>
        <fullName evidence="1">Immunity 49 family protein</fullName>
    </submittedName>
</protein>
<dbReference type="Pfam" id="PF15575">
    <property type="entry name" value="Imm49"/>
    <property type="match status" value="2"/>
</dbReference>
<sequence>MSLRIERHEVGEEALTEATENFNTRIARQVDMQEQFDRSDSDWGEAALMLSAYAGARSVQAPNARTDIKVALHSAAEAEFGALLLSGLPSSAGVDIALTYTGTGICYESAEGESGPEETDTVTPLDWTSTFYSSIISDQTEDHRSHLVRFVRDLDGKHALPHALASYLYPEMGLGRKELETYVRNAVERAQARSDHESSRLTPVQRRAEGDLVLLNALLSGDQEAFWARMRARLERYPEDDFGAFVPVQVLLPTTELAFAALAVRIEGWQMPFETDYLPRYLVEAPGAPRARRVGAFGGEKDPDSVDALAAGPIVVERPEPNPDLMPRAGVSVEEQYRRQDKAMADLIDHPHLAFGLLPRNAAGELTCFRFHSFVDPQARDPRQLAALTHASQYSAAKFACVSSASETEEVTIGENTVALQTFGTGSDTSESALLQAVEEALLSGSRARLEALLDLPEGLFRRGNENGPAYPDLYRRAFLAYLREQRARGWLATSHECDEVVRAELDAALGSVPVRLAPDEVPFSGVLFSQIVAGDEEGFNLALADRLEEHREAYSFGRRLREPKGLVATHVLALACLARAKGWAIRVESDYLPDGVLERAAGMFH</sequence>
<evidence type="ECO:0000313" key="2">
    <source>
        <dbReference type="Proteomes" id="UP000806528"/>
    </source>
</evidence>
<keyword evidence="2" id="KW-1185">Reference proteome</keyword>
<name>A0ABR9P8J2_9ACTN</name>
<reference evidence="1 2" key="1">
    <citation type="submission" date="2020-09" db="EMBL/GenBank/DDBJ databases">
        <title>Diversity and distribution of actinomycetes associated with coral in the coast of Hainan.</title>
        <authorList>
            <person name="Li F."/>
        </authorList>
    </citation>
    <scope>NUCLEOTIDE SEQUENCE [LARGE SCALE GENOMIC DNA]</scope>
    <source>
        <strain evidence="1 2">HNM0947</strain>
    </source>
</reference>
<gene>
    <name evidence="1" type="ORF">IDM40_15855</name>
</gene>
<dbReference type="EMBL" id="JADBGI010000013">
    <property type="protein sequence ID" value="MBE3000164.1"/>
    <property type="molecule type" value="Genomic_DNA"/>
</dbReference>
<comment type="caution">
    <text evidence="1">The sequence shown here is derived from an EMBL/GenBank/DDBJ whole genome shotgun (WGS) entry which is preliminary data.</text>
</comment>